<keyword evidence="2" id="KW-1185">Reference proteome</keyword>
<evidence type="ECO:0000313" key="1">
    <source>
        <dbReference type="EMBL" id="MBD2609511.1"/>
    </source>
</evidence>
<evidence type="ECO:0008006" key="3">
    <source>
        <dbReference type="Google" id="ProtNLM"/>
    </source>
</evidence>
<name>A0ABR8H2L6_9CYAN</name>
<comment type="caution">
    <text evidence="1">The sequence shown here is derived from an EMBL/GenBank/DDBJ whole genome shotgun (WGS) entry which is preliminary data.</text>
</comment>
<dbReference type="RefSeq" id="WP_038296516.1">
    <property type="nucleotide sequence ID" value="NZ_JACJTA010000165.1"/>
</dbReference>
<protein>
    <recommendedName>
        <fullName evidence="3">CopG domain protein DNA-binding domain protein</fullName>
    </recommendedName>
</protein>
<gene>
    <name evidence="1" type="ORF">H6G81_34745</name>
</gene>
<dbReference type="EMBL" id="JACJTA010000165">
    <property type="protein sequence ID" value="MBD2609511.1"/>
    <property type="molecule type" value="Genomic_DNA"/>
</dbReference>
<proteinExistence type="predicted"/>
<reference evidence="1 2" key="1">
    <citation type="journal article" date="2020" name="ISME J.">
        <title>Comparative genomics reveals insights into cyanobacterial evolution and habitat adaptation.</title>
        <authorList>
            <person name="Chen M.Y."/>
            <person name="Teng W.K."/>
            <person name="Zhao L."/>
            <person name="Hu C.X."/>
            <person name="Zhou Y.K."/>
            <person name="Han B.P."/>
            <person name="Song L.R."/>
            <person name="Shu W.S."/>
        </authorList>
    </citation>
    <scope>NUCLEOTIDE SEQUENCE [LARGE SCALE GENOMIC DNA]</scope>
    <source>
        <strain evidence="1 2">FACHB-248</strain>
    </source>
</reference>
<sequence length="67" mass="7865">MTTKKGQKRLKNIPILHDEVKERHQIVVTPTAWENMRQEAQKRGISISELIEEFGRRINSPTAYPHK</sequence>
<dbReference type="Proteomes" id="UP000660380">
    <property type="component" value="Unassembled WGS sequence"/>
</dbReference>
<organism evidence="1 2">
    <name type="scientific">Scytonema hofmannii FACHB-248</name>
    <dbReference type="NCBI Taxonomy" id="1842502"/>
    <lineage>
        <taxon>Bacteria</taxon>
        <taxon>Bacillati</taxon>
        <taxon>Cyanobacteriota</taxon>
        <taxon>Cyanophyceae</taxon>
        <taxon>Nostocales</taxon>
        <taxon>Scytonemataceae</taxon>
        <taxon>Scytonema</taxon>
    </lineage>
</organism>
<evidence type="ECO:0000313" key="2">
    <source>
        <dbReference type="Proteomes" id="UP000660380"/>
    </source>
</evidence>
<accession>A0ABR8H2L6</accession>